<organism evidence="1 2">
    <name type="scientific">Nephila pilipes</name>
    <name type="common">Giant wood spider</name>
    <name type="synonym">Nephila maculata</name>
    <dbReference type="NCBI Taxonomy" id="299642"/>
    <lineage>
        <taxon>Eukaryota</taxon>
        <taxon>Metazoa</taxon>
        <taxon>Ecdysozoa</taxon>
        <taxon>Arthropoda</taxon>
        <taxon>Chelicerata</taxon>
        <taxon>Arachnida</taxon>
        <taxon>Araneae</taxon>
        <taxon>Araneomorphae</taxon>
        <taxon>Entelegynae</taxon>
        <taxon>Araneoidea</taxon>
        <taxon>Nephilidae</taxon>
        <taxon>Nephila</taxon>
    </lineage>
</organism>
<sequence>MINPKECCNKRIKKQQGTKMIVNLDEIPLVSHSAGIITVDDTSAKPVSVITAGKETVRQEDERDDLLDPKI</sequence>
<reference evidence="1" key="1">
    <citation type="submission" date="2020-08" db="EMBL/GenBank/DDBJ databases">
        <title>Multicomponent nature underlies the extraordinary mechanical properties of spider dragline silk.</title>
        <authorList>
            <person name="Kono N."/>
            <person name="Nakamura H."/>
            <person name="Mori M."/>
            <person name="Yoshida Y."/>
            <person name="Ohtoshi R."/>
            <person name="Malay A.D."/>
            <person name="Moran D.A.P."/>
            <person name="Tomita M."/>
            <person name="Numata K."/>
            <person name="Arakawa K."/>
        </authorList>
    </citation>
    <scope>NUCLEOTIDE SEQUENCE</scope>
</reference>
<name>A0A8X6TG57_NEPPI</name>
<dbReference type="AlphaFoldDB" id="A0A8X6TG57"/>
<dbReference type="EMBL" id="BMAW01007623">
    <property type="protein sequence ID" value="GFT04666.1"/>
    <property type="molecule type" value="Genomic_DNA"/>
</dbReference>
<keyword evidence="2" id="KW-1185">Reference proteome</keyword>
<evidence type="ECO:0000313" key="1">
    <source>
        <dbReference type="EMBL" id="GFT04666.1"/>
    </source>
</evidence>
<gene>
    <name evidence="1" type="ORF">NPIL_223821</name>
</gene>
<dbReference type="Proteomes" id="UP000887013">
    <property type="component" value="Unassembled WGS sequence"/>
</dbReference>
<accession>A0A8X6TG57</accession>
<evidence type="ECO:0000313" key="2">
    <source>
        <dbReference type="Proteomes" id="UP000887013"/>
    </source>
</evidence>
<proteinExistence type="predicted"/>
<protein>
    <submittedName>
        <fullName evidence="1">Uncharacterized protein</fullName>
    </submittedName>
</protein>
<comment type="caution">
    <text evidence="1">The sequence shown here is derived from an EMBL/GenBank/DDBJ whole genome shotgun (WGS) entry which is preliminary data.</text>
</comment>